<proteinExistence type="predicted"/>
<sequence>MKHRSGMGCGAFVFAVDEAGKPLWVNQAGLPGGRCGFRRVRL</sequence>
<reference evidence="1 2" key="1">
    <citation type="submission" date="2023-04" db="EMBL/GenBank/DDBJ databases">
        <title>Genome Sequence of Selenomonas sputigena ATCC 33150.</title>
        <authorList>
            <person name="Miller D.P."/>
            <person name="Anvari S."/>
            <person name="Polson S.W."/>
            <person name="Macdonald M."/>
            <person name="Mcdowell J.V."/>
        </authorList>
    </citation>
    <scope>NUCLEOTIDE SEQUENCE [LARGE SCALE GENOMIC DNA]</scope>
    <source>
        <strain evidence="1 2">ATCC 33150</strain>
    </source>
</reference>
<evidence type="ECO:0000313" key="1">
    <source>
        <dbReference type="EMBL" id="MEX5285149.1"/>
    </source>
</evidence>
<dbReference type="RefSeq" id="WP_368846876.1">
    <property type="nucleotide sequence ID" value="NZ_CP194411.1"/>
</dbReference>
<evidence type="ECO:0000313" key="2">
    <source>
        <dbReference type="Proteomes" id="UP001559623"/>
    </source>
</evidence>
<dbReference type="EMBL" id="JARVLH010000003">
    <property type="protein sequence ID" value="MEX5285149.1"/>
    <property type="molecule type" value="Genomic_DNA"/>
</dbReference>
<keyword evidence="2" id="KW-1185">Reference proteome</keyword>
<protein>
    <submittedName>
        <fullName evidence="1">Uncharacterized protein</fullName>
    </submittedName>
</protein>
<organism evidence="1 2">
    <name type="scientific">Selenomonas sputigena</name>
    <dbReference type="NCBI Taxonomy" id="69823"/>
    <lineage>
        <taxon>Bacteria</taxon>
        <taxon>Bacillati</taxon>
        <taxon>Bacillota</taxon>
        <taxon>Negativicutes</taxon>
        <taxon>Selenomonadales</taxon>
        <taxon>Selenomonadaceae</taxon>
        <taxon>Selenomonas</taxon>
    </lineage>
</organism>
<accession>A0ABV3X4Q2</accession>
<name>A0ABV3X4Q2_9FIRM</name>
<comment type="caution">
    <text evidence="1">The sequence shown here is derived from an EMBL/GenBank/DDBJ whole genome shotgun (WGS) entry which is preliminary data.</text>
</comment>
<dbReference type="Proteomes" id="UP001559623">
    <property type="component" value="Unassembled WGS sequence"/>
</dbReference>
<gene>
    <name evidence="1" type="ORF">QCO44_05785</name>
</gene>